<reference evidence="3 4" key="1">
    <citation type="journal article" date="2015" name="Nature">
        <title>rRNA introns, odd ribosomes, and small enigmatic genomes across a large radiation of phyla.</title>
        <authorList>
            <person name="Brown C.T."/>
            <person name="Hug L.A."/>
            <person name="Thomas B.C."/>
            <person name="Sharon I."/>
            <person name="Castelle C.J."/>
            <person name="Singh A."/>
            <person name="Wilkins M.J."/>
            <person name="Williams K.H."/>
            <person name="Banfield J.F."/>
        </authorList>
    </citation>
    <scope>NUCLEOTIDE SEQUENCE [LARGE SCALE GENOMIC DNA]</scope>
</reference>
<dbReference type="GO" id="GO:0006355">
    <property type="term" value="P:regulation of DNA-templated transcription"/>
    <property type="evidence" value="ECO:0007669"/>
    <property type="project" value="InterPro"/>
</dbReference>
<dbReference type="PATRIC" id="fig|1618549.4.peg.918"/>
<organism evidence="3 4">
    <name type="scientific">Candidatus Woesebacteria bacterium GW2011_GWA1_39_12</name>
    <dbReference type="NCBI Taxonomy" id="1618549"/>
    <lineage>
        <taxon>Bacteria</taxon>
        <taxon>Candidatus Woeseibacteriota</taxon>
    </lineage>
</organism>
<proteinExistence type="predicted"/>
<comment type="caution">
    <text evidence="3">The sequence shown here is derived from an EMBL/GenBank/DDBJ whole genome shotgun (WGS) entry which is preliminary data.</text>
</comment>
<dbReference type="Proteomes" id="UP000034325">
    <property type="component" value="Unassembled WGS sequence"/>
</dbReference>
<feature type="transmembrane region" description="Helical" evidence="1">
    <location>
        <begin position="126"/>
        <end position="149"/>
    </location>
</feature>
<dbReference type="SMART" id="SM00422">
    <property type="entry name" value="HTH_MERR"/>
    <property type="match status" value="1"/>
</dbReference>
<dbReference type="EMBL" id="LBWA01000010">
    <property type="protein sequence ID" value="KKQ97646.1"/>
    <property type="molecule type" value="Genomic_DNA"/>
</dbReference>
<evidence type="ECO:0000259" key="2">
    <source>
        <dbReference type="PROSITE" id="PS50937"/>
    </source>
</evidence>
<dbReference type="Gene3D" id="1.10.1660.10">
    <property type="match status" value="1"/>
</dbReference>
<dbReference type="CDD" id="cd04762">
    <property type="entry name" value="HTH_MerR-trunc"/>
    <property type="match status" value="1"/>
</dbReference>
<keyword evidence="1" id="KW-1133">Transmembrane helix</keyword>
<evidence type="ECO:0000313" key="4">
    <source>
        <dbReference type="Proteomes" id="UP000034325"/>
    </source>
</evidence>
<dbReference type="GO" id="GO:0003677">
    <property type="term" value="F:DNA binding"/>
    <property type="evidence" value="ECO:0007669"/>
    <property type="project" value="InterPro"/>
</dbReference>
<dbReference type="SUPFAM" id="SSF46955">
    <property type="entry name" value="Putative DNA-binding domain"/>
    <property type="match status" value="1"/>
</dbReference>
<dbReference type="PROSITE" id="PS50937">
    <property type="entry name" value="HTH_MERR_2"/>
    <property type="match status" value="1"/>
</dbReference>
<evidence type="ECO:0000313" key="3">
    <source>
        <dbReference type="EMBL" id="KKQ97646.1"/>
    </source>
</evidence>
<gene>
    <name evidence="3" type="ORF">UT23_C0010G0042</name>
</gene>
<keyword evidence="1" id="KW-0812">Transmembrane</keyword>
<accession>A0A0G0Q7L2</accession>
<dbReference type="InterPro" id="IPR000551">
    <property type="entry name" value="MerR-type_HTH_dom"/>
</dbReference>
<sequence length="1557" mass="160706">MPNHNQLLNINEAAKILRVSAKTLRRWEIKGVLKPQRTSGGHRRYLLPEIYAFKKQKGSHRITKKLITGESNEPLQNRRELRFENILLPQTKIDIKDLEFRKPEEITSASYQFIPKPQKNVFRLSLAFLIIFILIYTTTLSPGGIKLLIKDNKISQKISSLIQKENQLGEIEKLKEALVKEEMSKVLAATSFTNVSFGVNVLSNFNEDANFAGNIAANGGSLTTTSASFNLLNTTATTLNIGGDATTLSVGATTGTTSVNNTLNLVGNTLTSADDLTIDPGGGGVKIGTGTQGTGLQVSSGSLQATLGTSIESSEISDSTIQEVDLNASNSPTSGYTLTYNSSTSGFTWTDLASSTTIWTDSGTTTYLTTTTDELVLGGSSPLSSAKFSIDGDTDQIQLLLQANSTQTSNVFVIENSAGSDIFSVNNDGLATWTRTSAGQWVSFDDGTDQWGLYNRAGTPEGFITANTGTLAMDTANGTLYVKTDDGDATDWVNLATGVSSPFTSSGGIIDKTTVNDRLRLQYGEATDTQFEINNTTLATAPTADAILINLTGGSGIATDGIDGIYLNLEATDITGGGTVRGLAVDLDTVGSPSGDETFVGLDIAALNTATSATEYALRIGNTWDANLVLADTTSFVKLANGGTLTIEDDSAADGVDLLTLVDAGAITIGSSATTQLVISTDSTGDTEIQLPNDSIATAEILDNTITATDLAATLTFTDGDLLDLDAINVSSNAEGIFLPQATACSSGTANGQICWDNDTFALYVGNGTGVTLIGGTGGGDITAVGNITSGDAFTSGTPGSELYFATAGFLGLGSSTGRITFTDATPDVIDIEAANLDINTNTLSGTTAVINFDDFDVDADGNVILAPDALSDALTITLPNAASRGIVVDAATNDNNLNSTTQGVINLAVDAAITAASATNNGIFVDYEALDDTDASDTFNALTIALTSTTGDADTLYGINFPDFTAGTATETGIHFGAGWNNLLEIEGTAGDGFQTFIQATAPTADRIYTLPDTTDSTFCMSSGNCAGGAGGSKWTDSGTVTYLTNTTDDLVVGASAVTGAGEKISFQGDEDEILLLLQGNATQTSNIILVEQDGGTDLFTLSNSGLLSTSDLTLGLNDTSATISTNDTDEDLTLDPNGNGNITLTAPTVTLSGTTTLTASSLATFTTAATLGMASTSTLNCADCIDWDDIKDATTLDTATTIASIVTATSLDLNVSPAGTAASPIAFEITPTWGIDVTDQTLIGLNINPATNSNTDPDDVLYGIQLADITATAGTETAVRIGAAYDNLFEIEGTAGDGFQTFIRTSAPTADRIYTLPDTTDSTFCMSSGNCAGGAGGSKWTDDGAVTYLTSQTDNLAVGGTDSTSEFFIDIANGGTLTLNSTGDTENIFDINANSLTTGSGIDVSSTATAFNGELLVLNKTGASGSTSFTSDITNITYSQTFSSTGTSNTGNVIDISRSYTIDDGTVGAISGTVSGAVATFSDNCAVGTADTCTNTANILSLTQNYASATGAIIEITNAGTGADISLDNDATITNTTNGDISLAENLSLMQQPAE</sequence>
<dbReference type="InterPro" id="IPR009061">
    <property type="entry name" value="DNA-bd_dom_put_sf"/>
</dbReference>
<protein>
    <submittedName>
        <fullName evidence="3">Cell wall surface anchor family protein</fullName>
    </submittedName>
</protein>
<feature type="domain" description="HTH merR-type" evidence="2">
    <location>
        <begin position="7"/>
        <end position="45"/>
    </location>
</feature>
<evidence type="ECO:0000256" key="1">
    <source>
        <dbReference type="SAM" id="Phobius"/>
    </source>
</evidence>
<name>A0A0G0Q7L2_9BACT</name>
<dbReference type="Pfam" id="PF00376">
    <property type="entry name" value="MerR"/>
    <property type="match status" value="1"/>
</dbReference>
<keyword evidence="1" id="KW-0472">Membrane</keyword>